<evidence type="ECO:0000256" key="1">
    <source>
        <dbReference type="ARBA" id="ARBA00022801"/>
    </source>
</evidence>
<dbReference type="AlphaFoldDB" id="A0A1I2A9B6"/>
<feature type="coiled-coil region" evidence="2">
    <location>
        <begin position="127"/>
        <end position="154"/>
    </location>
</feature>
<feature type="domain" description="PAS" evidence="4">
    <location>
        <begin position="144"/>
        <end position="214"/>
    </location>
</feature>
<dbReference type="SMART" id="SM00331">
    <property type="entry name" value="PP2C_SIG"/>
    <property type="match status" value="1"/>
</dbReference>
<dbReference type="Pfam" id="PF07228">
    <property type="entry name" value="SpoIIE"/>
    <property type="match status" value="1"/>
</dbReference>
<keyword evidence="2" id="KW-0175">Coiled coil</keyword>
<dbReference type="EMBL" id="FONG01000003">
    <property type="protein sequence ID" value="SFE40655.1"/>
    <property type="molecule type" value="Genomic_DNA"/>
</dbReference>
<dbReference type="SMART" id="SM00091">
    <property type="entry name" value="PAS"/>
    <property type="match status" value="2"/>
</dbReference>
<dbReference type="Gene3D" id="3.30.450.20">
    <property type="entry name" value="PAS domain"/>
    <property type="match status" value="2"/>
</dbReference>
<evidence type="ECO:0000313" key="5">
    <source>
        <dbReference type="EMBL" id="SFE40655.1"/>
    </source>
</evidence>
<evidence type="ECO:0000259" key="4">
    <source>
        <dbReference type="PROSITE" id="PS50112"/>
    </source>
</evidence>
<accession>A0A1I2A9B6</accession>
<dbReference type="InterPro" id="IPR000014">
    <property type="entry name" value="PAS"/>
</dbReference>
<gene>
    <name evidence="5" type="ORF">SAMN05216251_1035</name>
</gene>
<dbReference type="PANTHER" id="PTHR43156:SF2">
    <property type="entry name" value="STAGE II SPORULATION PROTEIN E"/>
    <property type="match status" value="1"/>
</dbReference>
<dbReference type="Gene3D" id="3.60.40.10">
    <property type="entry name" value="PPM-type phosphatase domain"/>
    <property type="match status" value="1"/>
</dbReference>
<dbReference type="Pfam" id="PF08448">
    <property type="entry name" value="PAS_4"/>
    <property type="match status" value="1"/>
</dbReference>
<dbReference type="CDD" id="cd00130">
    <property type="entry name" value="PAS"/>
    <property type="match status" value="1"/>
</dbReference>
<dbReference type="PANTHER" id="PTHR43156">
    <property type="entry name" value="STAGE II SPORULATION PROTEIN E-RELATED"/>
    <property type="match status" value="1"/>
</dbReference>
<evidence type="ECO:0000256" key="3">
    <source>
        <dbReference type="SAM" id="MobiDB-lite"/>
    </source>
</evidence>
<evidence type="ECO:0000313" key="6">
    <source>
        <dbReference type="Proteomes" id="UP000199323"/>
    </source>
</evidence>
<feature type="compositionally biased region" description="Polar residues" evidence="3">
    <location>
        <begin position="82"/>
        <end position="91"/>
    </location>
</feature>
<dbReference type="Pfam" id="PF08447">
    <property type="entry name" value="PAS_3"/>
    <property type="match status" value="1"/>
</dbReference>
<dbReference type="OrthoDB" id="118142at2"/>
<evidence type="ECO:0000256" key="2">
    <source>
        <dbReference type="SAM" id="Coils"/>
    </source>
</evidence>
<dbReference type="GO" id="GO:0016791">
    <property type="term" value="F:phosphatase activity"/>
    <property type="evidence" value="ECO:0007669"/>
    <property type="project" value="TreeGrafter"/>
</dbReference>
<dbReference type="InterPro" id="IPR013656">
    <property type="entry name" value="PAS_4"/>
</dbReference>
<dbReference type="InterPro" id="IPR001932">
    <property type="entry name" value="PPM-type_phosphatase-like_dom"/>
</dbReference>
<dbReference type="InterPro" id="IPR013655">
    <property type="entry name" value="PAS_fold_3"/>
</dbReference>
<dbReference type="STRING" id="380248.SAMN05216251_1035"/>
<keyword evidence="6" id="KW-1185">Reference proteome</keyword>
<protein>
    <submittedName>
        <fullName evidence="5">PAS fold-containing protein</fullName>
    </submittedName>
</protein>
<dbReference type="Proteomes" id="UP000199323">
    <property type="component" value="Unassembled WGS sequence"/>
</dbReference>
<dbReference type="SUPFAM" id="SSF55785">
    <property type="entry name" value="PYP-like sensor domain (PAS domain)"/>
    <property type="match status" value="2"/>
</dbReference>
<name>A0A1I2A9B6_9ACTN</name>
<feature type="region of interest" description="Disordered" evidence="3">
    <location>
        <begin position="79"/>
        <end position="98"/>
    </location>
</feature>
<proteinExistence type="predicted"/>
<dbReference type="InterPro" id="IPR052016">
    <property type="entry name" value="Bact_Sigma-Reg"/>
</dbReference>
<organism evidence="5 6">
    <name type="scientific">Actinacidiphila alni</name>
    <dbReference type="NCBI Taxonomy" id="380248"/>
    <lineage>
        <taxon>Bacteria</taxon>
        <taxon>Bacillati</taxon>
        <taxon>Actinomycetota</taxon>
        <taxon>Actinomycetes</taxon>
        <taxon>Kitasatosporales</taxon>
        <taxon>Streptomycetaceae</taxon>
        <taxon>Actinacidiphila</taxon>
    </lineage>
</organism>
<dbReference type="PROSITE" id="PS50112">
    <property type="entry name" value="PAS"/>
    <property type="match status" value="1"/>
</dbReference>
<sequence length="695" mass="74183">MSRTGREKGVPELEPEVFDRAIVAVALTAGPEHRLVYYNEAFHDLFGPRPLGVPVGEAFAEPAAERFLDLLGAVHEDKAPRQVTTPRTTEGTDPGAPGRRHFVYSLSPVVSRHGPGVLTVAIDTTAHIEAAERAEELSEQRHQALQRYEALLSAVSQNVWLMSPDGVITELMGGFEEFTGLPWRPRIDQVWLDAVHPQDRAGLVQTFRDAARGTPSMFVCTFRLRAASGEYRRVQSRAVPVVRGGVTVEWVGTTADIEDQWRNRLRERLLARVATVTAAQDVAQAFGATAAAVVPELTDACAVFLLPAPGLPGPGPGGAPTATRIASTARAGLPDLPPLSDQSYQVGPVVQQVIESRRPRLVTFPSGSPPSGIVPDVSTAWLRTVRATSLTIVPIVIDAAVVAFAVAAACADSPPPGPADLALLGEVLHEVRDPLRQALELQRTRQTALTLQRALLTPTPRVPGAELAAHYQPASKTAEIGGDWYDALLLPDGSVALTIGDIAGHDLEAATSMSQLRSMLRVIAYDQAHSGPPADSLARLDRVADGLGIAPLVTAVHVQLTPRPGGGWHAAWSNAGHPPPLLLPVSGQPRFLRGEGPDLPLCVDPSLPRTTWHEDLRTGDTLLLYTDGLIEVPGTDLTEGMAHLAAHADEAQSDGVTLAALCGRLLAAADSRRDDAAVIGFRPIAQGRVWTGMWR</sequence>
<keyword evidence="1" id="KW-0378">Hydrolase</keyword>
<reference evidence="5 6" key="1">
    <citation type="submission" date="2016-10" db="EMBL/GenBank/DDBJ databases">
        <authorList>
            <person name="de Groot N.N."/>
        </authorList>
    </citation>
    <scope>NUCLEOTIDE SEQUENCE [LARGE SCALE GENOMIC DNA]</scope>
    <source>
        <strain evidence="5 6">CGMCC 4.3510</strain>
    </source>
</reference>
<dbReference type="RefSeq" id="WP_093712276.1">
    <property type="nucleotide sequence ID" value="NZ_FONG01000003.1"/>
</dbReference>
<dbReference type="InterPro" id="IPR036457">
    <property type="entry name" value="PPM-type-like_dom_sf"/>
</dbReference>
<dbReference type="InterPro" id="IPR035965">
    <property type="entry name" value="PAS-like_dom_sf"/>
</dbReference>